<dbReference type="InterPro" id="IPR001958">
    <property type="entry name" value="Tet-R_TetA/multi-R_MdtG-like"/>
</dbReference>
<dbReference type="Proteomes" id="UP000282597">
    <property type="component" value="Chromosome"/>
</dbReference>
<evidence type="ECO:0000256" key="2">
    <source>
        <dbReference type="ARBA" id="ARBA00022448"/>
    </source>
</evidence>
<gene>
    <name evidence="7" type="ORF">MCB1EB_0174</name>
</gene>
<dbReference type="PRINTS" id="PR01035">
    <property type="entry name" value="TCRTETA"/>
</dbReference>
<dbReference type="KEGG" id="mcys:MCB1EB_0174"/>
<dbReference type="PANTHER" id="PTHR23517:SF2">
    <property type="entry name" value="MULTIDRUG RESISTANCE PROTEIN MDTH"/>
    <property type="match status" value="1"/>
</dbReference>
<name>A0A2Z6ESG6_9BURK</name>
<dbReference type="GO" id="GO:0022857">
    <property type="term" value="F:transmembrane transporter activity"/>
    <property type="evidence" value="ECO:0007669"/>
    <property type="project" value="InterPro"/>
</dbReference>
<keyword evidence="4" id="KW-0812">Transmembrane</keyword>
<keyword evidence="6" id="KW-0472">Membrane</keyword>
<accession>A0A2Z6ESG6</accession>
<evidence type="ECO:0000256" key="1">
    <source>
        <dbReference type="ARBA" id="ARBA00004651"/>
    </source>
</evidence>
<keyword evidence="5" id="KW-1133">Transmembrane helix</keyword>
<dbReference type="InterPro" id="IPR020846">
    <property type="entry name" value="MFS_dom"/>
</dbReference>
<keyword evidence="2" id="KW-0813">Transport</keyword>
<dbReference type="RefSeq" id="WP_026922120.1">
    <property type="nucleotide sequence ID" value="NZ_AP018150.1"/>
</dbReference>
<dbReference type="InterPro" id="IPR036259">
    <property type="entry name" value="MFS_trans_sf"/>
</dbReference>
<sequence length="392" mass="41823">MSAQEIRATVSLAAIFALRMLGLFLILPVFSVYAKTVPGGDNALLVGLALGIYGLAQAVFYIPYGWASDWLGRKPVIIAGLLIFALGSLVAALATDLRWIILGRALQGAGAISSVLVALLADLTSVKNRTKAMAMVGASIGLSFTAALVIAPALFNWLGMSGLFAVIGLLAMAAIGVTLWVVPTPTAPPTPSRTPFAQVLQNAELLRLNFGVFVLHFSQIALFIVVPRLLEAAGLPVAAHWKVYLPVMGLSFVLMIPAIIVAEKYGRMKTIMLAAILCILFSQLLFAEFPPTLWWLGTILLIYFTGFNILEAVQPSLVSTLAPGARKGAAMGIYNTVQALGYFMGGVLGGWLLKNAGQHTLFISCAGLVMLWLIIAAHMQYSRAARFPESIH</sequence>
<dbReference type="PROSITE" id="PS50850">
    <property type="entry name" value="MFS"/>
    <property type="match status" value="1"/>
</dbReference>
<dbReference type="Pfam" id="PF07690">
    <property type="entry name" value="MFS_1"/>
    <property type="match status" value="1"/>
</dbReference>
<dbReference type="SUPFAM" id="SSF103473">
    <property type="entry name" value="MFS general substrate transporter"/>
    <property type="match status" value="1"/>
</dbReference>
<evidence type="ECO:0000256" key="6">
    <source>
        <dbReference type="ARBA" id="ARBA00023136"/>
    </source>
</evidence>
<evidence type="ECO:0000256" key="3">
    <source>
        <dbReference type="ARBA" id="ARBA00022475"/>
    </source>
</evidence>
<dbReference type="InterPro" id="IPR050171">
    <property type="entry name" value="MFS_Transporters"/>
</dbReference>
<dbReference type="EMBL" id="AP018150">
    <property type="protein sequence ID" value="BBE08335.1"/>
    <property type="molecule type" value="Genomic_DNA"/>
</dbReference>
<dbReference type="InterPro" id="IPR011701">
    <property type="entry name" value="MFS"/>
</dbReference>
<dbReference type="CDD" id="cd17472">
    <property type="entry name" value="MFS_YajR_like"/>
    <property type="match status" value="1"/>
</dbReference>
<protein>
    <submittedName>
        <fullName evidence="7">Major facilitator transporter</fullName>
    </submittedName>
</protein>
<dbReference type="GO" id="GO:0005886">
    <property type="term" value="C:plasma membrane"/>
    <property type="evidence" value="ECO:0007669"/>
    <property type="project" value="UniProtKB-SubCell"/>
</dbReference>
<dbReference type="Gene3D" id="1.20.1250.20">
    <property type="entry name" value="MFS general substrate transporter like domains"/>
    <property type="match status" value="1"/>
</dbReference>
<evidence type="ECO:0000313" key="8">
    <source>
        <dbReference type="Proteomes" id="UP000282597"/>
    </source>
</evidence>
<comment type="subcellular location">
    <subcellularLocation>
        <location evidence="1">Cell membrane</location>
        <topology evidence="1">Multi-pass membrane protein</topology>
    </subcellularLocation>
</comment>
<organism evidence="7 8">
    <name type="scientific">Mycoavidus cysteinexigens</name>
    <dbReference type="NCBI Taxonomy" id="1553431"/>
    <lineage>
        <taxon>Bacteria</taxon>
        <taxon>Pseudomonadati</taxon>
        <taxon>Pseudomonadota</taxon>
        <taxon>Betaproteobacteria</taxon>
        <taxon>Burkholderiales</taxon>
        <taxon>Burkholderiaceae</taxon>
        <taxon>Mycoavidus</taxon>
    </lineage>
</organism>
<keyword evidence="8" id="KW-1185">Reference proteome</keyword>
<dbReference type="AlphaFoldDB" id="A0A2Z6ESG6"/>
<evidence type="ECO:0000313" key="7">
    <source>
        <dbReference type="EMBL" id="BBE08335.1"/>
    </source>
</evidence>
<evidence type="ECO:0000256" key="5">
    <source>
        <dbReference type="ARBA" id="ARBA00022989"/>
    </source>
</evidence>
<evidence type="ECO:0000256" key="4">
    <source>
        <dbReference type="ARBA" id="ARBA00022692"/>
    </source>
</evidence>
<proteinExistence type="predicted"/>
<dbReference type="PANTHER" id="PTHR23517">
    <property type="entry name" value="RESISTANCE PROTEIN MDTM, PUTATIVE-RELATED-RELATED"/>
    <property type="match status" value="1"/>
</dbReference>
<keyword evidence="3" id="KW-1003">Cell membrane</keyword>
<reference evidence="7 8" key="1">
    <citation type="journal article" date="2018" name="Microbes Environ.">
        <title>Comparative Genomic Insights into Endofungal Lifestyles of Two Bacterial Endosymbionts, Mycoavidus cysteinexigens and Burkholderia rhizoxinica.</title>
        <authorList>
            <person name="Sharmin D."/>
            <person name="Guo Y."/>
            <person name="Nishizawa T."/>
            <person name="Ohshima S."/>
            <person name="Sato Y."/>
            <person name="Takashima Y."/>
            <person name="Narisawa K."/>
            <person name="Ohta H."/>
        </authorList>
    </citation>
    <scope>NUCLEOTIDE SEQUENCE [LARGE SCALE GENOMIC DNA]</scope>
    <source>
        <strain evidence="7 8">B1-EB</strain>
    </source>
</reference>